<evidence type="ECO:0000313" key="9">
    <source>
        <dbReference type="EMBL" id="SMF39086.1"/>
    </source>
</evidence>
<feature type="transmembrane region" description="Helical" evidence="7">
    <location>
        <begin position="151"/>
        <end position="172"/>
    </location>
</feature>
<feature type="transmembrane region" description="Helical" evidence="7">
    <location>
        <begin position="224"/>
        <end position="242"/>
    </location>
</feature>
<dbReference type="GO" id="GO:0016020">
    <property type="term" value="C:membrane"/>
    <property type="evidence" value="ECO:0007669"/>
    <property type="project" value="UniProtKB-SubCell"/>
</dbReference>
<evidence type="ECO:0000256" key="3">
    <source>
        <dbReference type="ARBA" id="ARBA00022448"/>
    </source>
</evidence>
<dbReference type="RefSeq" id="WP_159460238.1">
    <property type="nucleotide sequence ID" value="NZ_FWZX01000013.1"/>
</dbReference>
<accession>A0A1Y6C311</accession>
<evidence type="ECO:0000259" key="8">
    <source>
        <dbReference type="Pfam" id="PF00999"/>
    </source>
</evidence>
<evidence type="ECO:0000256" key="2">
    <source>
        <dbReference type="ARBA" id="ARBA00005551"/>
    </source>
</evidence>
<feature type="transmembrane region" description="Helical" evidence="7">
    <location>
        <begin position="336"/>
        <end position="359"/>
    </location>
</feature>
<dbReference type="Proteomes" id="UP000192917">
    <property type="component" value="Unassembled WGS sequence"/>
</dbReference>
<dbReference type="AlphaFoldDB" id="A0A1Y6C311"/>
<dbReference type="PANTHER" id="PTHR42751">
    <property type="entry name" value="SODIUM/HYDROGEN EXCHANGER FAMILY/TRKA DOMAIN PROTEIN"/>
    <property type="match status" value="1"/>
</dbReference>
<organism evidence="9 10">
    <name type="scientific">Tistlia consotensis USBA 355</name>
    <dbReference type="NCBI Taxonomy" id="560819"/>
    <lineage>
        <taxon>Bacteria</taxon>
        <taxon>Pseudomonadati</taxon>
        <taxon>Pseudomonadota</taxon>
        <taxon>Alphaproteobacteria</taxon>
        <taxon>Rhodospirillales</taxon>
        <taxon>Rhodovibrionaceae</taxon>
        <taxon>Tistlia</taxon>
    </lineage>
</organism>
<proteinExistence type="inferred from homology"/>
<feature type="transmembrane region" description="Helical" evidence="7">
    <location>
        <begin position="120"/>
        <end position="139"/>
    </location>
</feature>
<dbReference type="GO" id="GO:0015297">
    <property type="term" value="F:antiporter activity"/>
    <property type="evidence" value="ECO:0007669"/>
    <property type="project" value="InterPro"/>
</dbReference>
<feature type="transmembrane region" description="Helical" evidence="7">
    <location>
        <begin position="184"/>
        <end position="204"/>
    </location>
</feature>
<feature type="transmembrane region" description="Helical" evidence="7">
    <location>
        <begin position="35"/>
        <end position="53"/>
    </location>
</feature>
<feature type="transmembrane region" description="Helical" evidence="7">
    <location>
        <begin position="365"/>
        <end position="383"/>
    </location>
</feature>
<keyword evidence="6 7" id="KW-0472">Membrane</keyword>
<keyword evidence="10" id="KW-1185">Reference proteome</keyword>
<feature type="transmembrane region" description="Helical" evidence="7">
    <location>
        <begin position="302"/>
        <end position="324"/>
    </location>
</feature>
<dbReference type="Pfam" id="PF00999">
    <property type="entry name" value="Na_H_Exchanger"/>
    <property type="match status" value="1"/>
</dbReference>
<feature type="transmembrane region" description="Helical" evidence="7">
    <location>
        <begin position="277"/>
        <end position="296"/>
    </location>
</feature>
<reference evidence="9 10" key="1">
    <citation type="submission" date="2017-04" db="EMBL/GenBank/DDBJ databases">
        <authorList>
            <person name="Afonso C.L."/>
            <person name="Miller P.J."/>
            <person name="Scott M.A."/>
            <person name="Spackman E."/>
            <person name="Goraichik I."/>
            <person name="Dimitrov K.M."/>
            <person name="Suarez D.L."/>
            <person name="Swayne D.E."/>
        </authorList>
    </citation>
    <scope>NUCLEOTIDE SEQUENCE [LARGE SCALE GENOMIC DNA]</scope>
    <source>
        <strain evidence="9 10">USBA 355</strain>
    </source>
</reference>
<dbReference type="Gene3D" id="1.20.1530.20">
    <property type="match status" value="1"/>
</dbReference>
<feature type="domain" description="Cation/H+ exchanger transmembrane" evidence="8">
    <location>
        <begin position="18"/>
        <end position="382"/>
    </location>
</feature>
<dbReference type="STRING" id="560819.SAMN05428998_113110"/>
<gene>
    <name evidence="9" type="ORF">SAMN05428998_113110</name>
</gene>
<evidence type="ECO:0000256" key="7">
    <source>
        <dbReference type="SAM" id="Phobius"/>
    </source>
</evidence>
<feature type="transmembrane region" description="Helical" evidence="7">
    <location>
        <begin position="59"/>
        <end position="78"/>
    </location>
</feature>
<evidence type="ECO:0000256" key="1">
    <source>
        <dbReference type="ARBA" id="ARBA00004141"/>
    </source>
</evidence>
<dbReference type="InterPro" id="IPR038770">
    <property type="entry name" value="Na+/solute_symporter_sf"/>
</dbReference>
<dbReference type="PANTHER" id="PTHR42751:SF6">
    <property type="entry name" value="CONSERVED INTEGRAL MEMBRANE TRANSPORT PROTEIN-RELATED"/>
    <property type="match status" value="1"/>
</dbReference>
<comment type="similarity">
    <text evidence="2">Belongs to the monovalent cation:proton antiporter 2 (CPA2) transporter (TC 2.A.37) family.</text>
</comment>
<evidence type="ECO:0000256" key="4">
    <source>
        <dbReference type="ARBA" id="ARBA00022692"/>
    </source>
</evidence>
<keyword evidence="5 7" id="KW-1133">Transmembrane helix</keyword>
<feature type="transmembrane region" description="Helical" evidence="7">
    <location>
        <begin position="12"/>
        <end position="28"/>
    </location>
</feature>
<dbReference type="GO" id="GO:1902600">
    <property type="term" value="P:proton transmembrane transport"/>
    <property type="evidence" value="ECO:0007669"/>
    <property type="project" value="InterPro"/>
</dbReference>
<sequence length="450" mass="47267">MESLHDQSQLTGIAIVALVALGCGMAMARLRQPAVVGYILAGALLGPSALGLVHDRAAISLLAELGVLMLLFLLGMELSLRAFREVWKIAVATTVVQIAAGVGVTWLAALATGWPIERVVLLGFVVALSSTAVAVKMLEEIGELRTRVGQVTVGVLIAQDLAVVPMMLSLDALGSGGLAGREGLVAGLRMGLSLGFLVLLLLYLGRRQRLRLPFQRLVGKSVDLTPLAGLVFCFGAAAASGLLGLSPAYGAFLAGLVVGNSTARTTMMRHTEPIQAVLLMVFFLSVGLLLDVRYVLDNFLSVLLLLFLIIGLKTALNVLAIRAFGESWPRAFLSGVLLAQIGEFSFVLVATALALGIAGPDEQRLIVALTVLSLTIAPLWLGAARQLHRAILLGVTSGPEAVRLTLGPLRQGTGRARRRAGALALRLSVAGRQARRRLAALRGGDRAGEV</sequence>
<evidence type="ECO:0000256" key="6">
    <source>
        <dbReference type="ARBA" id="ARBA00023136"/>
    </source>
</evidence>
<evidence type="ECO:0000313" key="10">
    <source>
        <dbReference type="Proteomes" id="UP000192917"/>
    </source>
</evidence>
<keyword evidence="3" id="KW-0813">Transport</keyword>
<dbReference type="EMBL" id="FWZX01000013">
    <property type="protein sequence ID" value="SMF39086.1"/>
    <property type="molecule type" value="Genomic_DNA"/>
</dbReference>
<keyword evidence="4 7" id="KW-0812">Transmembrane</keyword>
<feature type="transmembrane region" description="Helical" evidence="7">
    <location>
        <begin position="90"/>
        <end position="114"/>
    </location>
</feature>
<name>A0A1Y6C311_9PROT</name>
<evidence type="ECO:0000256" key="5">
    <source>
        <dbReference type="ARBA" id="ARBA00022989"/>
    </source>
</evidence>
<dbReference type="InterPro" id="IPR006153">
    <property type="entry name" value="Cation/H_exchanger_TM"/>
</dbReference>
<protein>
    <submittedName>
        <fullName evidence="9">Monovalent cation:H+ antiporter-2, CPA2 family</fullName>
    </submittedName>
</protein>
<comment type="subcellular location">
    <subcellularLocation>
        <location evidence="1">Membrane</location>
        <topology evidence="1">Multi-pass membrane protein</topology>
    </subcellularLocation>
</comment>